<dbReference type="RefSeq" id="WP_338448067.1">
    <property type="nucleotide sequence ID" value="NZ_CP137640.1"/>
</dbReference>
<feature type="domain" description="LysM" evidence="5">
    <location>
        <begin position="72"/>
        <end position="115"/>
    </location>
</feature>
<dbReference type="Gene3D" id="3.10.350.10">
    <property type="entry name" value="LysM domain"/>
    <property type="match status" value="2"/>
</dbReference>
<dbReference type="InterPro" id="IPR018392">
    <property type="entry name" value="LysM"/>
</dbReference>
<evidence type="ECO:0000313" key="7">
    <source>
        <dbReference type="Proteomes" id="UP001357223"/>
    </source>
</evidence>
<name>A0ABZ2C6Q4_9BACI</name>
<dbReference type="PROSITE" id="PS51782">
    <property type="entry name" value="LYSM"/>
    <property type="match status" value="2"/>
</dbReference>
<evidence type="ECO:0000256" key="3">
    <source>
        <dbReference type="SAM" id="SignalP"/>
    </source>
</evidence>
<dbReference type="SUPFAM" id="SSF54106">
    <property type="entry name" value="LysM domain"/>
    <property type="match status" value="2"/>
</dbReference>
<accession>A0ABZ2C6Q4</accession>
<evidence type="ECO:0000256" key="2">
    <source>
        <dbReference type="SAM" id="MobiDB-lite"/>
    </source>
</evidence>
<feature type="signal peptide" evidence="3">
    <location>
        <begin position="1"/>
        <end position="24"/>
    </location>
</feature>
<evidence type="ECO:0000259" key="4">
    <source>
        <dbReference type="PROSITE" id="PS50943"/>
    </source>
</evidence>
<dbReference type="Pfam" id="PF01476">
    <property type="entry name" value="LysM"/>
    <property type="match status" value="2"/>
</dbReference>
<gene>
    <name evidence="6" type="ORF">R4Z09_17685</name>
</gene>
<dbReference type="PANTHER" id="PTHR39160:SF6">
    <property type="entry name" value="CELL WALL-BINDING PROTEIN YOCH"/>
    <property type="match status" value="1"/>
</dbReference>
<reference evidence="6 7" key="1">
    <citation type="submission" date="2023-10" db="EMBL/GenBank/DDBJ databases">
        <title>Niallia locisalis sp.nov. isolated from a salt pond sample.</title>
        <authorList>
            <person name="Li X.-J."/>
            <person name="Dong L."/>
        </authorList>
    </citation>
    <scope>NUCLEOTIDE SEQUENCE [LARGE SCALE GENOMIC DNA]</scope>
    <source>
        <strain evidence="6 7">DSM 29761</strain>
    </source>
</reference>
<feature type="domain" description="HTH cro/C1-type" evidence="4">
    <location>
        <begin position="80"/>
        <end position="96"/>
    </location>
</feature>
<feature type="chain" id="PRO_5046252667" evidence="3">
    <location>
        <begin position="25"/>
        <end position="289"/>
    </location>
</feature>
<dbReference type="Proteomes" id="UP001357223">
    <property type="component" value="Chromosome"/>
</dbReference>
<dbReference type="PANTHER" id="PTHR39160">
    <property type="entry name" value="CELL WALL-BINDING PROTEIN YOCH"/>
    <property type="match status" value="1"/>
</dbReference>
<dbReference type="InterPro" id="IPR051933">
    <property type="entry name" value="Resuscitation_pf_RpfB"/>
</dbReference>
<dbReference type="PROSITE" id="PS50943">
    <property type="entry name" value="HTH_CROC1"/>
    <property type="match status" value="1"/>
</dbReference>
<dbReference type="CDD" id="cd00118">
    <property type="entry name" value="LysM"/>
    <property type="match status" value="2"/>
</dbReference>
<evidence type="ECO:0000313" key="6">
    <source>
        <dbReference type="EMBL" id="WVX79134.1"/>
    </source>
</evidence>
<sequence>MKRKWLSIAAASAFFIVGTTNVHAEQVVVHKGDTLWGIAKENEVSVESIKEWNNLSSDLIHPNDLLEVSPIKHLLVTKGDNLWNIAQVYGVSVDDLKTWNNLTTDLIHPGLDLTIYTSENAVPVAEQAVPSNPAPTESAAQAASSNQAPTESAAQAASSNPAPTEPAAQAAPSNPAPAEPAAQAETTSSNGPTGKEVMVEATAYTANCEGCSGITKTGVDLNANPDAKVIAVDPAVIPLGSKVYVEGYGYATAADIGGGINGHEIDIYVQNHNDAIQWGRKTVKVTIID</sequence>
<evidence type="ECO:0000259" key="5">
    <source>
        <dbReference type="PROSITE" id="PS51782"/>
    </source>
</evidence>
<dbReference type="InterPro" id="IPR036908">
    <property type="entry name" value="RlpA-like_sf"/>
</dbReference>
<dbReference type="EMBL" id="CP137640">
    <property type="protein sequence ID" value="WVX79134.1"/>
    <property type="molecule type" value="Genomic_DNA"/>
</dbReference>
<dbReference type="CDD" id="cd22786">
    <property type="entry name" value="DPBB_YuiC-like"/>
    <property type="match status" value="1"/>
</dbReference>
<protein>
    <submittedName>
        <fullName evidence="6">LysM peptidoglycan-binding domain-containing protein</fullName>
    </submittedName>
</protein>
<dbReference type="InterPro" id="IPR010611">
    <property type="entry name" value="3D_dom"/>
</dbReference>
<dbReference type="InterPro" id="IPR001387">
    <property type="entry name" value="Cro/C1-type_HTH"/>
</dbReference>
<dbReference type="SUPFAM" id="SSF50685">
    <property type="entry name" value="Barwin-like endoglucanases"/>
    <property type="match status" value="1"/>
</dbReference>
<keyword evidence="1 3" id="KW-0732">Signal</keyword>
<dbReference type="Pfam" id="PF06725">
    <property type="entry name" value="3D"/>
    <property type="match status" value="1"/>
</dbReference>
<feature type="region of interest" description="Disordered" evidence="2">
    <location>
        <begin position="127"/>
        <end position="194"/>
    </location>
</feature>
<dbReference type="InterPro" id="IPR036779">
    <property type="entry name" value="LysM_dom_sf"/>
</dbReference>
<organism evidence="6 7">
    <name type="scientific">Niallia oryzisoli</name>
    <dbReference type="NCBI Taxonomy" id="1737571"/>
    <lineage>
        <taxon>Bacteria</taxon>
        <taxon>Bacillati</taxon>
        <taxon>Bacillota</taxon>
        <taxon>Bacilli</taxon>
        <taxon>Bacillales</taxon>
        <taxon>Bacillaceae</taxon>
        <taxon>Niallia</taxon>
    </lineage>
</organism>
<keyword evidence="7" id="KW-1185">Reference proteome</keyword>
<feature type="domain" description="LysM" evidence="5">
    <location>
        <begin position="25"/>
        <end position="68"/>
    </location>
</feature>
<evidence type="ECO:0000256" key="1">
    <source>
        <dbReference type="ARBA" id="ARBA00022729"/>
    </source>
</evidence>
<proteinExistence type="predicted"/>
<dbReference type="SMART" id="SM00257">
    <property type="entry name" value="LysM"/>
    <property type="match status" value="2"/>
</dbReference>
<dbReference type="Gene3D" id="2.40.40.10">
    <property type="entry name" value="RlpA-like domain"/>
    <property type="match status" value="1"/>
</dbReference>
<feature type="compositionally biased region" description="Low complexity" evidence="2">
    <location>
        <begin position="138"/>
        <end position="173"/>
    </location>
</feature>